<name>A0A1G6U0P2_9PSEU</name>
<keyword evidence="6" id="KW-1185">Reference proteome</keyword>
<dbReference type="SUPFAM" id="SSF46785">
    <property type="entry name" value="Winged helix' DNA-binding domain"/>
    <property type="match status" value="1"/>
</dbReference>
<evidence type="ECO:0000256" key="3">
    <source>
        <dbReference type="ARBA" id="ARBA00023163"/>
    </source>
</evidence>
<dbReference type="EMBL" id="FMZZ01000010">
    <property type="protein sequence ID" value="SDD34883.1"/>
    <property type="molecule type" value="Genomic_DNA"/>
</dbReference>
<dbReference type="Pfam" id="PF12802">
    <property type="entry name" value="MarR_2"/>
    <property type="match status" value="1"/>
</dbReference>
<dbReference type="GO" id="GO:0003677">
    <property type="term" value="F:DNA binding"/>
    <property type="evidence" value="ECO:0007669"/>
    <property type="project" value="UniProtKB-KW"/>
</dbReference>
<dbReference type="PANTHER" id="PTHR33164:SF99">
    <property type="entry name" value="MARR FAMILY REGULATORY PROTEIN"/>
    <property type="match status" value="1"/>
</dbReference>
<dbReference type="RefSeq" id="WP_091453288.1">
    <property type="nucleotide sequence ID" value="NZ_FMZZ01000010.1"/>
</dbReference>
<dbReference type="GO" id="GO:0006950">
    <property type="term" value="P:response to stress"/>
    <property type="evidence" value="ECO:0007669"/>
    <property type="project" value="TreeGrafter"/>
</dbReference>
<keyword evidence="2 5" id="KW-0238">DNA-binding</keyword>
<dbReference type="OrthoDB" id="5195026at2"/>
<evidence type="ECO:0000256" key="1">
    <source>
        <dbReference type="ARBA" id="ARBA00023015"/>
    </source>
</evidence>
<organism evidence="5 6">
    <name type="scientific">Actinokineospora iranica</name>
    <dbReference type="NCBI Taxonomy" id="1271860"/>
    <lineage>
        <taxon>Bacteria</taxon>
        <taxon>Bacillati</taxon>
        <taxon>Actinomycetota</taxon>
        <taxon>Actinomycetes</taxon>
        <taxon>Pseudonocardiales</taxon>
        <taxon>Pseudonocardiaceae</taxon>
        <taxon>Actinokineospora</taxon>
    </lineage>
</organism>
<dbReference type="SMART" id="SM00347">
    <property type="entry name" value="HTH_MARR"/>
    <property type="match status" value="1"/>
</dbReference>
<keyword evidence="1" id="KW-0805">Transcription regulation</keyword>
<evidence type="ECO:0000259" key="4">
    <source>
        <dbReference type="PROSITE" id="PS50995"/>
    </source>
</evidence>
<dbReference type="AlphaFoldDB" id="A0A1G6U0P2"/>
<dbReference type="PROSITE" id="PS01117">
    <property type="entry name" value="HTH_MARR_1"/>
    <property type="match status" value="1"/>
</dbReference>
<evidence type="ECO:0000313" key="5">
    <source>
        <dbReference type="EMBL" id="SDD34883.1"/>
    </source>
</evidence>
<dbReference type="InterPro" id="IPR036388">
    <property type="entry name" value="WH-like_DNA-bd_sf"/>
</dbReference>
<proteinExistence type="predicted"/>
<dbReference type="InterPro" id="IPR011991">
    <property type="entry name" value="ArsR-like_HTH"/>
</dbReference>
<keyword evidence="3" id="KW-0804">Transcription</keyword>
<dbReference type="InterPro" id="IPR000835">
    <property type="entry name" value="HTH_MarR-typ"/>
</dbReference>
<dbReference type="InterPro" id="IPR039422">
    <property type="entry name" value="MarR/SlyA-like"/>
</dbReference>
<accession>A0A1G6U0P2</accession>
<dbReference type="CDD" id="cd00090">
    <property type="entry name" value="HTH_ARSR"/>
    <property type="match status" value="1"/>
</dbReference>
<dbReference type="Proteomes" id="UP000199501">
    <property type="component" value="Unassembled WGS sequence"/>
</dbReference>
<gene>
    <name evidence="5" type="ORF">SAMN05216174_11044</name>
</gene>
<dbReference type="InterPro" id="IPR023187">
    <property type="entry name" value="Tscrpt_reg_MarR-type_CS"/>
</dbReference>
<dbReference type="Gene3D" id="1.10.10.10">
    <property type="entry name" value="Winged helix-like DNA-binding domain superfamily/Winged helix DNA-binding domain"/>
    <property type="match status" value="1"/>
</dbReference>
<dbReference type="PANTHER" id="PTHR33164">
    <property type="entry name" value="TRANSCRIPTIONAL REGULATOR, MARR FAMILY"/>
    <property type="match status" value="1"/>
</dbReference>
<feature type="domain" description="HTH marR-type" evidence="4">
    <location>
        <begin position="1"/>
        <end position="133"/>
    </location>
</feature>
<evidence type="ECO:0000313" key="6">
    <source>
        <dbReference type="Proteomes" id="UP000199501"/>
    </source>
</evidence>
<dbReference type="PROSITE" id="PS50995">
    <property type="entry name" value="HTH_MARR_2"/>
    <property type="match status" value="1"/>
</dbReference>
<evidence type="ECO:0000256" key="2">
    <source>
        <dbReference type="ARBA" id="ARBA00023125"/>
    </source>
</evidence>
<sequence length="133" mass="14433">MVAEDADLPLVQGWRELLTVHARTWCALDRELARHGLSASEFEILDRLVEAEGADARVQDLAAAAHLSQSAVSRLIGRLERDGLVARAMCVQDRRGIQVCLTPAGHARHAEALSTHRAVLAEMMTAPDPGPPQ</sequence>
<dbReference type="GO" id="GO:0003700">
    <property type="term" value="F:DNA-binding transcription factor activity"/>
    <property type="evidence" value="ECO:0007669"/>
    <property type="project" value="InterPro"/>
</dbReference>
<protein>
    <submittedName>
        <fullName evidence="5">DNA-binding transcriptional regulator, MarR family</fullName>
    </submittedName>
</protein>
<reference evidence="6" key="1">
    <citation type="submission" date="2016-10" db="EMBL/GenBank/DDBJ databases">
        <authorList>
            <person name="Varghese N."/>
            <person name="Submissions S."/>
        </authorList>
    </citation>
    <scope>NUCLEOTIDE SEQUENCE [LARGE SCALE GENOMIC DNA]</scope>
    <source>
        <strain evidence="6">IBRC-M 10403</strain>
    </source>
</reference>
<dbReference type="InterPro" id="IPR036390">
    <property type="entry name" value="WH_DNA-bd_sf"/>
</dbReference>